<evidence type="ECO:0000313" key="2">
    <source>
        <dbReference type="Proteomes" id="UP000013041"/>
    </source>
</evidence>
<evidence type="ECO:0000313" key="1">
    <source>
        <dbReference type="EMBL" id="ENZ38155.1"/>
    </source>
</evidence>
<dbReference type="RefSeq" id="WP_002572447.1">
    <property type="nucleotide sequence ID" value="NZ_KB851154.1"/>
</dbReference>
<dbReference type="Proteomes" id="UP000013041">
    <property type="component" value="Unassembled WGS sequence"/>
</dbReference>
<dbReference type="HOGENOM" id="CLU_1076464_0_0_9"/>
<accession>N9ZE91</accession>
<dbReference type="AlphaFoldDB" id="N9ZE91"/>
<name>N9ZE91_9FIRM</name>
<gene>
    <name evidence="1" type="ORF">HMPREF1097_02741</name>
</gene>
<dbReference type="EMBL" id="AGYG01000019">
    <property type="protein sequence ID" value="ENZ38155.1"/>
    <property type="molecule type" value="Genomic_DNA"/>
</dbReference>
<dbReference type="PATRIC" id="fig|997897.5.peg.2887"/>
<proteinExistence type="predicted"/>
<comment type="caution">
    <text evidence="1">The sequence shown here is derived from an EMBL/GenBank/DDBJ whole genome shotgun (WGS) entry which is preliminary data.</text>
</comment>
<organism evidence="1 2">
    <name type="scientific">Enterocloster bolteae 90B8</name>
    <dbReference type="NCBI Taxonomy" id="997897"/>
    <lineage>
        <taxon>Bacteria</taxon>
        <taxon>Bacillati</taxon>
        <taxon>Bacillota</taxon>
        <taxon>Clostridia</taxon>
        <taxon>Lachnospirales</taxon>
        <taxon>Lachnospiraceae</taxon>
        <taxon>Enterocloster</taxon>
    </lineage>
</organism>
<reference evidence="1 2" key="1">
    <citation type="submission" date="2013-01" db="EMBL/GenBank/DDBJ databases">
        <title>The Genome Sequence of Clostridium bolteae 90B8.</title>
        <authorList>
            <consortium name="The Broad Institute Genome Sequencing Platform"/>
            <person name="Earl A."/>
            <person name="Ward D."/>
            <person name="Feldgarden M."/>
            <person name="Gevers D."/>
            <person name="Courvalin P."/>
            <person name="Lambert T."/>
            <person name="Walker B."/>
            <person name="Young S.K."/>
            <person name="Zeng Q."/>
            <person name="Gargeya S."/>
            <person name="Fitzgerald M."/>
            <person name="Haas B."/>
            <person name="Abouelleil A."/>
            <person name="Alvarado L."/>
            <person name="Arachchi H.M."/>
            <person name="Berlin A.M."/>
            <person name="Chapman S.B."/>
            <person name="Dewar J."/>
            <person name="Goldberg J."/>
            <person name="Griggs A."/>
            <person name="Gujja S."/>
            <person name="Hansen M."/>
            <person name="Howarth C."/>
            <person name="Imamovic A."/>
            <person name="Larimer J."/>
            <person name="McCowan C."/>
            <person name="Murphy C."/>
            <person name="Neiman D."/>
            <person name="Pearson M."/>
            <person name="Priest M."/>
            <person name="Roberts A."/>
            <person name="Saif S."/>
            <person name="Shea T."/>
            <person name="Sisk P."/>
            <person name="Sykes S."/>
            <person name="Wortman J."/>
            <person name="Nusbaum C."/>
            <person name="Birren B."/>
        </authorList>
    </citation>
    <scope>NUCLEOTIDE SEQUENCE [LARGE SCALE GENOMIC DNA]</scope>
    <source>
        <strain evidence="1 2">90B8</strain>
    </source>
</reference>
<sequence length="258" mass="30384">MNYNISEILKYWISIQQVTKPTPNKHPFEWEDTHQTLYDFIPIYCTEVKNIEGNEIHFLLDNEIYRIDNNNNLNEDKENGEIIKDIYPIYCTFISKPAFKRAVEYALYSSRYFSINYFNLTDRVDLTASYLWFARKSLNKYNIIWLYTLCRQISQNIDKTILKDHISKASIIEILQKLQEDIIICSEANNIELPEYSNKGSLVLPKGFLFNSSFKSSNIIQSEYDVINLLMHEMMSIKSSHYIAVFRGEGEPLSFVCK</sequence>
<protein>
    <submittedName>
        <fullName evidence="1">Uncharacterized protein</fullName>
    </submittedName>
</protein>